<dbReference type="InterPro" id="IPR036388">
    <property type="entry name" value="WH-like_DNA-bd_sf"/>
</dbReference>
<keyword evidence="4" id="KW-0804">Transcription</keyword>
<dbReference type="PANTHER" id="PTHR43133">
    <property type="entry name" value="RNA POLYMERASE ECF-TYPE SIGMA FACTO"/>
    <property type="match status" value="1"/>
</dbReference>
<feature type="transmembrane region" description="Helical" evidence="5">
    <location>
        <begin position="180"/>
        <end position="200"/>
    </location>
</feature>
<keyword evidence="5" id="KW-1133">Transmembrane helix</keyword>
<dbReference type="NCBIfam" id="TIGR02937">
    <property type="entry name" value="sigma70-ECF"/>
    <property type="match status" value="1"/>
</dbReference>
<evidence type="ECO:0000256" key="3">
    <source>
        <dbReference type="ARBA" id="ARBA00023082"/>
    </source>
</evidence>
<accession>A0ABS8PXA6</accession>
<evidence type="ECO:0000256" key="5">
    <source>
        <dbReference type="SAM" id="Phobius"/>
    </source>
</evidence>
<dbReference type="Proteomes" id="UP001199816">
    <property type="component" value="Unassembled WGS sequence"/>
</dbReference>
<feature type="domain" description="RNA polymerase sigma factor 70 region 4 type 2" evidence="7">
    <location>
        <begin position="124"/>
        <end position="172"/>
    </location>
</feature>
<dbReference type="InterPro" id="IPR039425">
    <property type="entry name" value="RNA_pol_sigma-70-like"/>
</dbReference>
<dbReference type="InterPro" id="IPR013325">
    <property type="entry name" value="RNA_pol_sigma_r2"/>
</dbReference>
<sequence>MISTHRLRKDPCSFTSIALGDERAFNELVVAHMPHLITAIAAITKCRHTAEDIVQDTFLKLWSKPEALIYENPGGWLYRVAVHAAYKYLKKEAKRTAFLNGFKAINEPVCAAAENRLISKERLGQLEQLFARLPKMQKKVFWLSREAGLSRDEIADRLEISCNTVKVHLTRAQRFFKEQLNAVGLFLVFFGFNIFCSNVSNTKTQREDLYNTGKGIYQMLPEKNEDDFLNDEISLRITVTDENRLIPPGRG</sequence>
<keyword evidence="3" id="KW-0731">Sigma factor</keyword>
<dbReference type="SUPFAM" id="SSF88659">
    <property type="entry name" value="Sigma3 and sigma4 domains of RNA polymerase sigma factors"/>
    <property type="match status" value="1"/>
</dbReference>
<evidence type="ECO:0000313" key="8">
    <source>
        <dbReference type="EMBL" id="MCD2425684.1"/>
    </source>
</evidence>
<dbReference type="Gene3D" id="1.10.1740.10">
    <property type="match status" value="1"/>
</dbReference>
<evidence type="ECO:0000259" key="6">
    <source>
        <dbReference type="Pfam" id="PF04542"/>
    </source>
</evidence>
<comment type="similarity">
    <text evidence="1">Belongs to the sigma-70 factor family. ECF subfamily.</text>
</comment>
<dbReference type="RefSeq" id="WP_231008237.1">
    <property type="nucleotide sequence ID" value="NZ_JAJNEC010000007.1"/>
</dbReference>
<dbReference type="PANTHER" id="PTHR43133:SF63">
    <property type="entry name" value="RNA POLYMERASE SIGMA FACTOR FECI-RELATED"/>
    <property type="match status" value="1"/>
</dbReference>
<keyword evidence="9" id="KW-1185">Reference proteome</keyword>
<keyword evidence="5" id="KW-0812">Transmembrane</keyword>
<proteinExistence type="inferred from homology"/>
<dbReference type="InterPro" id="IPR007627">
    <property type="entry name" value="RNA_pol_sigma70_r2"/>
</dbReference>
<evidence type="ECO:0000256" key="2">
    <source>
        <dbReference type="ARBA" id="ARBA00023015"/>
    </source>
</evidence>
<dbReference type="InterPro" id="IPR014284">
    <property type="entry name" value="RNA_pol_sigma-70_dom"/>
</dbReference>
<evidence type="ECO:0000259" key="7">
    <source>
        <dbReference type="Pfam" id="PF08281"/>
    </source>
</evidence>
<organism evidence="8 9">
    <name type="scientific">Niabella pedocola</name>
    <dbReference type="NCBI Taxonomy" id="1752077"/>
    <lineage>
        <taxon>Bacteria</taxon>
        <taxon>Pseudomonadati</taxon>
        <taxon>Bacteroidota</taxon>
        <taxon>Chitinophagia</taxon>
        <taxon>Chitinophagales</taxon>
        <taxon>Chitinophagaceae</taxon>
        <taxon>Niabella</taxon>
    </lineage>
</organism>
<evidence type="ECO:0000256" key="1">
    <source>
        <dbReference type="ARBA" id="ARBA00010641"/>
    </source>
</evidence>
<comment type="caution">
    <text evidence="8">The sequence shown here is derived from an EMBL/GenBank/DDBJ whole genome shotgun (WGS) entry which is preliminary data.</text>
</comment>
<keyword evidence="2" id="KW-0805">Transcription regulation</keyword>
<dbReference type="Pfam" id="PF08281">
    <property type="entry name" value="Sigma70_r4_2"/>
    <property type="match status" value="1"/>
</dbReference>
<evidence type="ECO:0000313" key="9">
    <source>
        <dbReference type="Proteomes" id="UP001199816"/>
    </source>
</evidence>
<dbReference type="SUPFAM" id="SSF88946">
    <property type="entry name" value="Sigma2 domain of RNA polymerase sigma factors"/>
    <property type="match status" value="1"/>
</dbReference>
<dbReference type="EMBL" id="JAJNEC010000007">
    <property type="protein sequence ID" value="MCD2425684.1"/>
    <property type="molecule type" value="Genomic_DNA"/>
</dbReference>
<feature type="domain" description="RNA polymerase sigma-70 region 2" evidence="6">
    <location>
        <begin position="28"/>
        <end position="94"/>
    </location>
</feature>
<name>A0ABS8PXA6_9BACT</name>
<gene>
    <name evidence="8" type="ORF">LQ567_23065</name>
</gene>
<dbReference type="Gene3D" id="1.10.10.10">
    <property type="entry name" value="Winged helix-like DNA-binding domain superfamily/Winged helix DNA-binding domain"/>
    <property type="match status" value="1"/>
</dbReference>
<keyword evidence="5" id="KW-0472">Membrane</keyword>
<evidence type="ECO:0000256" key="4">
    <source>
        <dbReference type="ARBA" id="ARBA00023163"/>
    </source>
</evidence>
<dbReference type="InterPro" id="IPR013324">
    <property type="entry name" value="RNA_pol_sigma_r3/r4-like"/>
</dbReference>
<protein>
    <submittedName>
        <fullName evidence="8">Sigma-70 family RNA polymerase sigma factor</fullName>
    </submittedName>
</protein>
<dbReference type="InterPro" id="IPR013249">
    <property type="entry name" value="RNA_pol_sigma70_r4_t2"/>
</dbReference>
<reference evidence="8 9" key="1">
    <citation type="submission" date="2021-11" db="EMBL/GenBank/DDBJ databases">
        <title>Genomic of Niabella pedocola.</title>
        <authorList>
            <person name="Wu T."/>
        </authorList>
    </citation>
    <scope>NUCLEOTIDE SEQUENCE [LARGE SCALE GENOMIC DNA]</scope>
    <source>
        <strain evidence="8 9">JCM 31011</strain>
    </source>
</reference>
<dbReference type="Pfam" id="PF04542">
    <property type="entry name" value="Sigma70_r2"/>
    <property type="match status" value="1"/>
</dbReference>